<dbReference type="Gene3D" id="1.10.10.10">
    <property type="entry name" value="Winged helix-like DNA-binding domain superfamily/Winged helix DNA-binding domain"/>
    <property type="match status" value="1"/>
</dbReference>
<dbReference type="Pfam" id="PF03466">
    <property type="entry name" value="LysR_substrate"/>
    <property type="match status" value="1"/>
</dbReference>
<evidence type="ECO:0000313" key="6">
    <source>
        <dbReference type="EMBL" id="MFC3207621.1"/>
    </source>
</evidence>
<dbReference type="SUPFAM" id="SSF53850">
    <property type="entry name" value="Periplasmic binding protein-like II"/>
    <property type="match status" value="1"/>
</dbReference>
<dbReference type="PROSITE" id="PS50931">
    <property type="entry name" value="HTH_LYSR"/>
    <property type="match status" value="1"/>
</dbReference>
<accession>A0ABV7KH53</accession>
<reference evidence="7" key="1">
    <citation type="journal article" date="2019" name="Int. J. Syst. Evol. Microbiol.">
        <title>The Global Catalogue of Microorganisms (GCM) 10K type strain sequencing project: providing services to taxonomists for standard genome sequencing and annotation.</title>
        <authorList>
            <consortium name="The Broad Institute Genomics Platform"/>
            <consortium name="The Broad Institute Genome Sequencing Center for Infectious Disease"/>
            <person name="Wu L."/>
            <person name="Ma J."/>
        </authorList>
    </citation>
    <scope>NUCLEOTIDE SEQUENCE [LARGE SCALE GENOMIC DNA]</scope>
    <source>
        <strain evidence="7">KCTC 52165</strain>
    </source>
</reference>
<gene>
    <name evidence="6" type="ORF">ACFOHJ_15455</name>
</gene>
<evidence type="ECO:0000256" key="1">
    <source>
        <dbReference type="ARBA" id="ARBA00009437"/>
    </source>
</evidence>
<evidence type="ECO:0000256" key="4">
    <source>
        <dbReference type="ARBA" id="ARBA00023163"/>
    </source>
</evidence>
<dbReference type="Proteomes" id="UP001595583">
    <property type="component" value="Unassembled WGS sequence"/>
</dbReference>
<evidence type="ECO:0000313" key="7">
    <source>
        <dbReference type="Proteomes" id="UP001595583"/>
    </source>
</evidence>
<keyword evidence="4" id="KW-0804">Transcription</keyword>
<evidence type="ECO:0000256" key="2">
    <source>
        <dbReference type="ARBA" id="ARBA00023015"/>
    </source>
</evidence>
<dbReference type="InterPro" id="IPR036388">
    <property type="entry name" value="WH-like_DNA-bd_sf"/>
</dbReference>
<comment type="similarity">
    <text evidence="1">Belongs to the LysR transcriptional regulatory family.</text>
</comment>
<keyword evidence="7" id="KW-1185">Reference proteome</keyword>
<dbReference type="InterPro" id="IPR005119">
    <property type="entry name" value="LysR_subst-bd"/>
</dbReference>
<keyword evidence="3" id="KW-0238">DNA-binding</keyword>
<name>A0ABV7KH53_9HYPH</name>
<dbReference type="SUPFAM" id="SSF46785">
    <property type="entry name" value="Winged helix' DNA-binding domain"/>
    <property type="match status" value="1"/>
</dbReference>
<organism evidence="6 7">
    <name type="scientific">Aquamicrobium soli</name>
    <dbReference type="NCBI Taxonomy" id="1811518"/>
    <lineage>
        <taxon>Bacteria</taxon>
        <taxon>Pseudomonadati</taxon>
        <taxon>Pseudomonadota</taxon>
        <taxon>Alphaproteobacteria</taxon>
        <taxon>Hyphomicrobiales</taxon>
        <taxon>Phyllobacteriaceae</taxon>
        <taxon>Aquamicrobium</taxon>
    </lineage>
</organism>
<proteinExistence type="inferred from homology"/>
<dbReference type="EMBL" id="JBHRTK010000014">
    <property type="protein sequence ID" value="MFC3207621.1"/>
    <property type="molecule type" value="Genomic_DNA"/>
</dbReference>
<keyword evidence="2" id="KW-0805">Transcription regulation</keyword>
<evidence type="ECO:0000259" key="5">
    <source>
        <dbReference type="PROSITE" id="PS50931"/>
    </source>
</evidence>
<dbReference type="PANTHER" id="PTHR30419">
    <property type="entry name" value="HTH-TYPE TRANSCRIPTIONAL REGULATOR YBHD"/>
    <property type="match status" value="1"/>
</dbReference>
<dbReference type="Gene3D" id="3.40.190.290">
    <property type="match status" value="1"/>
</dbReference>
<dbReference type="CDD" id="cd05466">
    <property type="entry name" value="PBP2_LTTR_substrate"/>
    <property type="match status" value="1"/>
</dbReference>
<dbReference type="PANTHER" id="PTHR30419:SF31">
    <property type="entry name" value="BLR3139 PROTEIN"/>
    <property type="match status" value="1"/>
</dbReference>
<dbReference type="InterPro" id="IPR050950">
    <property type="entry name" value="HTH-type_LysR_regulators"/>
</dbReference>
<dbReference type="RefSeq" id="WP_378221963.1">
    <property type="nucleotide sequence ID" value="NZ_JBHRTK010000014.1"/>
</dbReference>
<feature type="domain" description="HTH lysR-type" evidence="5">
    <location>
        <begin position="1"/>
        <end position="58"/>
    </location>
</feature>
<protein>
    <submittedName>
        <fullName evidence="6">LysR family transcriptional regulator</fullName>
    </submittedName>
</protein>
<dbReference type="Pfam" id="PF00126">
    <property type="entry name" value="HTH_1"/>
    <property type="match status" value="1"/>
</dbReference>
<dbReference type="InterPro" id="IPR036390">
    <property type="entry name" value="WH_DNA-bd_sf"/>
</dbReference>
<dbReference type="PRINTS" id="PR00039">
    <property type="entry name" value="HTHLYSR"/>
</dbReference>
<comment type="caution">
    <text evidence="6">The sequence shown here is derived from an EMBL/GenBank/DDBJ whole genome shotgun (WGS) entry which is preliminary data.</text>
</comment>
<evidence type="ECO:0000256" key="3">
    <source>
        <dbReference type="ARBA" id="ARBA00023125"/>
    </source>
</evidence>
<dbReference type="InterPro" id="IPR000847">
    <property type="entry name" value="LysR_HTH_N"/>
</dbReference>
<sequence length="304" mass="33712">MLLRHLSFFVTLAEEKHFKKAAEACNITQPTLSAAIRKLEEDLGVTLIVRGHRYLGLTPEGDKALAWGRQILTDYDSLRDELHGTHKGLAGTLRLGVIPAAMPSIAFLTERFSERFPDVQVDIRSVTSRAIQRGIDDFAFDGGLTYLDNEPLENVDRFQLYRERYVFVCQPDHPLADREAVTWAEAVREPLCLLSNDMQNRRILDGIAESAGLKIAPPIVSDSFLAVCAHLRNGMWCGIVPHTFFYIFGGASGLVPINLVEPTADHAIGLVLKARLPRSPMVSALVAALRGADFEARFKQAMDS</sequence>